<dbReference type="PATRIC" id="fig|66969.6.peg.345"/>
<gene>
    <name evidence="2" type="ORF">Lwal_0317</name>
</gene>
<proteinExistence type="predicted"/>
<organism evidence="2 3">
    <name type="scientific">Legionella waltersii</name>
    <dbReference type="NCBI Taxonomy" id="66969"/>
    <lineage>
        <taxon>Bacteria</taxon>
        <taxon>Pseudomonadati</taxon>
        <taxon>Pseudomonadota</taxon>
        <taxon>Gammaproteobacteria</taxon>
        <taxon>Legionellales</taxon>
        <taxon>Legionellaceae</taxon>
        <taxon>Legionella</taxon>
    </lineage>
</organism>
<sequence>MSDFKSKLPDLKELGSMTAKLFNGIKTSVNEIIKDYKDKRAQENPPATVSTEAKTAEPAPKENEEVKKSDTESKE</sequence>
<accession>A0A0W1AND1</accession>
<name>A0A0W1AND1_9GAMM</name>
<dbReference type="STRING" id="66969.Lwal_0317"/>
<evidence type="ECO:0000256" key="1">
    <source>
        <dbReference type="SAM" id="MobiDB-lite"/>
    </source>
</evidence>
<dbReference type="AlphaFoldDB" id="A0A0W1AND1"/>
<dbReference type="OrthoDB" id="5654270at2"/>
<comment type="caution">
    <text evidence="2">The sequence shown here is derived from an EMBL/GenBank/DDBJ whole genome shotgun (WGS) entry which is preliminary data.</text>
</comment>
<dbReference type="RefSeq" id="WP_058479176.1">
    <property type="nucleotide sequence ID" value="NZ_CAAAIQ010000003.1"/>
</dbReference>
<dbReference type="EMBL" id="LNZB01000006">
    <property type="protein sequence ID" value="KTD82839.1"/>
    <property type="molecule type" value="Genomic_DNA"/>
</dbReference>
<keyword evidence="3" id="KW-1185">Reference proteome</keyword>
<protein>
    <submittedName>
        <fullName evidence="2">Uncharacterized protein</fullName>
    </submittedName>
</protein>
<feature type="compositionally biased region" description="Basic and acidic residues" evidence="1">
    <location>
        <begin position="59"/>
        <end position="75"/>
    </location>
</feature>
<evidence type="ECO:0000313" key="3">
    <source>
        <dbReference type="Proteomes" id="UP000054729"/>
    </source>
</evidence>
<dbReference type="Proteomes" id="UP000054729">
    <property type="component" value="Unassembled WGS sequence"/>
</dbReference>
<feature type="region of interest" description="Disordered" evidence="1">
    <location>
        <begin position="36"/>
        <end position="75"/>
    </location>
</feature>
<reference evidence="2 3" key="1">
    <citation type="submission" date="2015-11" db="EMBL/GenBank/DDBJ databases">
        <title>Genomic analysis of 38 Legionella species identifies large and diverse effector repertoires.</title>
        <authorList>
            <person name="Burstein D."/>
            <person name="Amaro F."/>
            <person name="Zusman T."/>
            <person name="Lifshitz Z."/>
            <person name="Cohen O."/>
            <person name="Gilbert J.A."/>
            <person name="Pupko T."/>
            <person name="Shuman H.A."/>
            <person name="Segal G."/>
        </authorList>
    </citation>
    <scope>NUCLEOTIDE SEQUENCE [LARGE SCALE GENOMIC DNA]</scope>
    <source>
        <strain evidence="2 3">ATCC 51914</strain>
    </source>
</reference>
<evidence type="ECO:0000313" key="2">
    <source>
        <dbReference type="EMBL" id="KTD82839.1"/>
    </source>
</evidence>